<evidence type="ECO:0008006" key="4">
    <source>
        <dbReference type="Google" id="ProtNLM"/>
    </source>
</evidence>
<name>A0AAV2D0N6_9ROSI</name>
<feature type="signal peptide" evidence="1">
    <location>
        <begin position="1"/>
        <end position="22"/>
    </location>
</feature>
<organism evidence="2 3">
    <name type="scientific">Linum trigynum</name>
    <dbReference type="NCBI Taxonomy" id="586398"/>
    <lineage>
        <taxon>Eukaryota</taxon>
        <taxon>Viridiplantae</taxon>
        <taxon>Streptophyta</taxon>
        <taxon>Embryophyta</taxon>
        <taxon>Tracheophyta</taxon>
        <taxon>Spermatophyta</taxon>
        <taxon>Magnoliopsida</taxon>
        <taxon>eudicotyledons</taxon>
        <taxon>Gunneridae</taxon>
        <taxon>Pentapetalae</taxon>
        <taxon>rosids</taxon>
        <taxon>fabids</taxon>
        <taxon>Malpighiales</taxon>
        <taxon>Linaceae</taxon>
        <taxon>Linum</taxon>
    </lineage>
</organism>
<proteinExistence type="predicted"/>
<dbReference type="EMBL" id="OZ034814">
    <property type="protein sequence ID" value="CAL1362843.1"/>
    <property type="molecule type" value="Genomic_DNA"/>
</dbReference>
<feature type="chain" id="PRO_5043404851" description="Cystatin domain-containing protein" evidence="1">
    <location>
        <begin position="23"/>
        <end position="118"/>
    </location>
</feature>
<evidence type="ECO:0000313" key="3">
    <source>
        <dbReference type="Proteomes" id="UP001497516"/>
    </source>
</evidence>
<gene>
    <name evidence="2" type="ORF">LTRI10_LOCUS9649</name>
</gene>
<accession>A0AAV2D0N6</accession>
<reference evidence="2 3" key="1">
    <citation type="submission" date="2024-04" db="EMBL/GenBank/DDBJ databases">
        <authorList>
            <person name="Fracassetti M."/>
        </authorList>
    </citation>
    <scope>NUCLEOTIDE SEQUENCE [LARGE SCALE GENOMIC DNA]</scope>
</reference>
<keyword evidence="3" id="KW-1185">Reference proteome</keyword>
<sequence>MKPIIFLFVYLIFLLLARGAISDDAWHPVPDLQDKFITGIVQLTVNLMNEDPGFGIKLINVEKCEFQDTVDGRYYHFFFNAIQSRTNIMHTFEGSVLKELNGHLRVMWFKWDKTRLIR</sequence>
<evidence type="ECO:0000313" key="2">
    <source>
        <dbReference type="EMBL" id="CAL1362843.1"/>
    </source>
</evidence>
<dbReference type="Proteomes" id="UP001497516">
    <property type="component" value="Chromosome 10"/>
</dbReference>
<dbReference type="SUPFAM" id="SSF54403">
    <property type="entry name" value="Cystatin/monellin"/>
    <property type="match status" value="1"/>
</dbReference>
<keyword evidence="1" id="KW-0732">Signal</keyword>
<protein>
    <recommendedName>
        <fullName evidence="4">Cystatin domain-containing protein</fullName>
    </recommendedName>
</protein>
<dbReference type="InterPro" id="IPR046350">
    <property type="entry name" value="Cystatin_sf"/>
</dbReference>
<evidence type="ECO:0000256" key="1">
    <source>
        <dbReference type="SAM" id="SignalP"/>
    </source>
</evidence>
<dbReference type="AlphaFoldDB" id="A0AAV2D0N6"/>